<dbReference type="OrthoDB" id="3694715at2"/>
<gene>
    <name evidence="1" type="ORF">SAMN05444320_10695</name>
</gene>
<proteinExistence type="predicted"/>
<dbReference type="InterPro" id="IPR025680">
    <property type="entry name" value="DddI"/>
</dbReference>
<name>A0A1M5GF64_STRHI</name>
<organism evidence="1 2">
    <name type="scientific">Streptoalloteichus hindustanus</name>
    <dbReference type="NCBI Taxonomy" id="2017"/>
    <lineage>
        <taxon>Bacteria</taxon>
        <taxon>Bacillati</taxon>
        <taxon>Actinomycetota</taxon>
        <taxon>Actinomycetes</taxon>
        <taxon>Pseudonocardiales</taxon>
        <taxon>Pseudonocardiaceae</taxon>
        <taxon>Streptoalloteichus</taxon>
    </lineage>
</organism>
<sequence length="148" mass="16459">MTYSAHFHLQARQGAFSEAARTDDELARLFERLTEAKGIKHNPSLHIVERPRFGPAEVPDHGLKLDVDVAAGIGALAYFGPDFSAPSMSLSEPEIPHAPVLYRDRGIGEPFPANAVIPLEKVREAVLEFRRSGGRRPTCVEWQEADEW</sequence>
<evidence type="ECO:0000313" key="1">
    <source>
        <dbReference type="EMBL" id="SHG02339.1"/>
    </source>
</evidence>
<dbReference type="STRING" id="2017.SAMN05444320_10695"/>
<dbReference type="AlphaFoldDB" id="A0A1M5GF64"/>
<evidence type="ECO:0000313" key="2">
    <source>
        <dbReference type="Proteomes" id="UP000184501"/>
    </source>
</evidence>
<protein>
    <submittedName>
        <fullName evidence="1">Immunity protein Imm1</fullName>
    </submittedName>
</protein>
<accession>A0A1M5GF64</accession>
<dbReference type="EMBL" id="FQVN01000006">
    <property type="protein sequence ID" value="SHG02339.1"/>
    <property type="molecule type" value="Genomic_DNA"/>
</dbReference>
<reference evidence="1 2" key="1">
    <citation type="submission" date="2016-11" db="EMBL/GenBank/DDBJ databases">
        <authorList>
            <person name="Jaros S."/>
            <person name="Januszkiewicz K."/>
            <person name="Wedrychowicz H."/>
        </authorList>
    </citation>
    <scope>NUCLEOTIDE SEQUENCE [LARGE SCALE GENOMIC DNA]</scope>
    <source>
        <strain evidence="1 2">DSM 44523</strain>
    </source>
</reference>
<dbReference type="Proteomes" id="UP000184501">
    <property type="component" value="Unassembled WGS sequence"/>
</dbReference>
<keyword evidence="2" id="KW-1185">Reference proteome</keyword>
<dbReference type="Pfam" id="PF14430">
    <property type="entry name" value="Imm1"/>
    <property type="match status" value="1"/>
</dbReference>
<dbReference type="RefSeq" id="WP_073485198.1">
    <property type="nucleotide sequence ID" value="NZ_FQVN01000006.1"/>
</dbReference>